<reference evidence="1" key="1">
    <citation type="journal article" date="2015" name="Nature">
        <title>Complex archaea that bridge the gap between prokaryotes and eukaryotes.</title>
        <authorList>
            <person name="Spang A."/>
            <person name="Saw J.H."/>
            <person name="Jorgensen S.L."/>
            <person name="Zaremba-Niedzwiedzka K."/>
            <person name="Martijn J."/>
            <person name="Lind A.E."/>
            <person name="van Eijk R."/>
            <person name="Schleper C."/>
            <person name="Guy L."/>
            <person name="Ettema T.J."/>
        </authorList>
    </citation>
    <scope>NUCLEOTIDE SEQUENCE</scope>
</reference>
<gene>
    <name evidence="1" type="ORF">LCGC14_1263150</name>
</gene>
<comment type="caution">
    <text evidence="1">The sequence shown here is derived from an EMBL/GenBank/DDBJ whole genome shotgun (WGS) entry which is preliminary data.</text>
</comment>
<dbReference type="EMBL" id="LAZR01007019">
    <property type="protein sequence ID" value="KKM87999.1"/>
    <property type="molecule type" value="Genomic_DNA"/>
</dbReference>
<name>A0A0F9L015_9ZZZZ</name>
<proteinExistence type="predicted"/>
<organism evidence="1">
    <name type="scientific">marine sediment metagenome</name>
    <dbReference type="NCBI Taxonomy" id="412755"/>
    <lineage>
        <taxon>unclassified sequences</taxon>
        <taxon>metagenomes</taxon>
        <taxon>ecological metagenomes</taxon>
    </lineage>
</organism>
<accession>A0A0F9L015</accession>
<sequence>MEIKKLIENPVGDLQGVKAQIWKVERKVNEIVGFLNRLENNTEITAEDNVIGTIYVTKDEMEKMYQSVKKEVYKTIQTEVKEYKKATSKKDDIINEEDKTV</sequence>
<protein>
    <submittedName>
        <fullName evidence="1">Uncharacterized protein</fullName>
    </submittedName>
</protein>
<evidence type="ECO:0000313" key="1">
    <source>
        <dbReference type="EMBL" id="KKM87999.1"/>
    </source>
</evidence>
<dbReference type="AlphaFoldDB" id="A0A0F9L015"/>